<feature type="binding site" description="axial binding residue" evidence="9">
    <location>
        <position position="484"/>
    </location>
    <ligand>
        <name>heme</name>
        <dbReference type="ChEBI" id="CHEBI:30413"/>
    </ligand>
    <ligandPart>
        <name>Fe</name>
        <dbReference type="ChEBI" id="CHEBI:18248"/>
    </ligandPart>
</feature>
<dbReference type="STRING" id="1314778.A0A5C3PNV0"/>
<name>A0A5C3PNV0_9APHY</name>
<keyword evidence="6" id="KW-0560">Oxidoreductase</keyword>
<evidence type="ECO:0000256" key="8">
    <source>
        <dbReference type="ARBA" id="ARBA00023033"/>
    </source>
</evidence>
<dbReference type="Proteomes" id="UP000308197">
    <property type="component" value="Unassembled WGS sequence"/>
</dbReference>
<accession>A0A5C3PNV0</accession>
<protein>
    <submittedName>
        <fullName evidence="10">Cytochrome P450</fullName>
    </submittedName>
</protein>
<dbReference type="GO" id="GO:0005506">
    <property type="term" value="F:iron ion binding"/>
    <property type="evidence" value="ECO:0007669"/>
    <property type="project" value="InterPro"/>
</dbReference>
<dbReference type="Pfam" id="PF00067">
    <property type="entry name" value="p450"/>
    <property type="match status" value="1"/>
</dbReference>
<organism evidence="10 11">
    <name type="scientific">Polyporus arcularius HHB13444</name>
    <dbReference type="NCBI Taxonomy" id="1314778"/>
    <lineage>
        <taxon>Eukaryota</taxon>
        <taxon>Fungi</taxon>
        <taxon>Dikarya</taxon>
        <taxon>Basidiomycota</taxon>
        <taxon>Agaricomycotina</taxon>
        <taxon>Agaricomycetes</taxon>
        <taxon>Polyporales</taxon>
        <taxon>Polyporaceae</taxon>
        <taxon>Polyporus</taxon>
    </lineage>
</organism>
<evidence type="ECO:0000313" key="11">
    <source>
        <dbReference type="Proteomes" id="UP000308197"/>
    </source>
</evidence>
<keyword evidence="8" id="KW-0503">Monooxygenase</keyword>
<dbReference type="PRINTS" id="PR00463">
    <property type="entry name" value="EP450I"/>
</dbReference>
<evidence type="ECO:0000256" key="1">
    <source>
        <dbReference type="ARBA" id="ARBA00001971"/>
    </source>
</evidence>
<comment type="similarity">
    <text evidence="3">Belongs to the cytochrome P450 family.</text>
</comment>
<reference evidence="10 11" key="1">
    <citation type="journal article" date="2019" name="Nat. Ecol. Evol.">
        <title>Megaphylogeny resolves global patterns of mushroom evolution.</title>
        <authorList>
            <person name="Varga T."/>
            <person name="Krizsan K."/>
            <person name="Foldi C."/>
            <person name="Dima B."/>
            <person name="Sanchez-Garcia M."/>
            <person name="Sanchez-Ramirez S."/>
            <person name="Szollosi G.J."/>
            <person name="Szarkandi J.G."/>
            <person name="Papp V."/>
            <person name="Albert L."/>
            <person name="Andreopoulos W."/>
            <person name="Angelini C."/>
            <person name="Antonin V."/>
            <person name="Barry K.W."/>
            <person name="Bougher N.L."/>
            <person name="Buchanan P."/>
            <person name="Buyck B."/>
            <person name="Bense V."/>
            <person name="Catcheside P."/>
            <person name="Chovatia M."/>
            <person name="Cooper J."/>
            <person name="Damon W."/>
            <person name="Desjardin D."/>
            <person name="Finy P."/>
            <person name="Geml J."/>
            <person name="Haridas S."/>
            <person name="Hughes K."/>
            <person name="Justo A."/>
            <person name="Karasinski D."/>
            <person name="Kautmanova I."/>
            <person name="Kiss B."/>
            <person name="Kocsube S."/>
            <person name="Kotiranta H."/>
            <person name="LaButti K.M."/>
            <person name="Lechner B.E."/>
            <person name="Liimatainen K."/>
            <person name="Lipzen A."/>
            <person name="Lukacs Z."/>
            <person name="Mihaltcheva S."/>
            <person name="Morgado L.N."/>
            <person name="Niskanen T."/>
            <person name="Noordeloos M.E."/>
            <person name="Ohm R.A."/>
            <person name="Ortiz-Santana B."/>
            <person name="Ovrebo C."/>
            <person name="Racz N."/>
            <person name="Riley R."/>
            <person name="Savchenko A."/>
            <person name="Shiryaev A."/>
            <person name="Soop K."/>
            <person name="Spirin V."/>
            <person name="Szebenyi C."/>
            <person name="Tomsovsky M."/>
            <person name="Tulloss R.E."/>
            <person name="Uehling J."/>
            <person name="Grigoriev I.V."/>
            <person name="Vagvolgyi C."/>
            <person name="Papp T."/>
            <person name="Martin F.M."/>
            <person name="Miettinen O."/>
            <person name="Hibbett D.S."/>
            <person name="Nagy L.G."/>
        </authorList>
    </citation>
    <scope>NUCLEOTIDE SEQUENCE [LARGE SCALE GENOMIC DNA]</scope>
    <source>
        <strain evidence="10 11">HHB13444</strain>
    </source>
</reference>
<evidence type="ECO:0000256" key="6">
    <source>
        <dbReference type="ARBA" id="ARBA00023002"/>
    </source>
</evidence>
<dbReference type="GO" id="GO:0020037">
    <property type="term" value="F:heme binding"/>
    <property type="evidence" value="ECO:0007669"/>
    <property type="project" value="InterPro"/>
</dbReference>
<evidence type="ECO:0000256" key="7">
    <source>
        <dbReference type="ARBA" id="ARBA00023004"/>
    </source>
</evidence>
<dbReference type="GO" id="GO:0016705">
    <property type="term" value="F:oxidoreductase activity, acting on paired donors, with incorporation or reduction of molecular oxygen"/>
    <property type="evidence" value="ECO:0007669"/>
    <property type="project" value="InterPro"/>
</dbReference>
<sequence>MTMAITSASFIALICALVVLSILPPVRRRLKQRSLRNVPGPISPSFWTGIAKELHSPFDMRFREHVLTSYGQAVRIAMPLGDVAIALSDPVAVGTMLGRHREVFELPVWFSETMNAVWGPGLMSVQGKEHSLQRRLLNPAFAVRHLRDMVPIFNRVSKELVDVLRKEAPEPGTEVDIAQYLSRYTLESIGRTGLGYTFGSLESHGTDYSRALKEFGPTLMRLHHWRLYLPLVRRIFPRSWLRWATEVLPWAALRHMRGISDSVYMTSLEVLQRKRELLKQGEESLSGDVGEGKDLISILLRLDATVSDENLIGHMSLLTLGATDTTSTMLSRVIELLARHPDAQRKLRKELMEATAGAGRSLADIDYEAYVNLPYLEAIIRETVRLYPPLQIAPRVADSDAVLPLGTPVPDAQGLPCHELFIPAGTIVWINIFGLNRDKDIWGRDANEWKPQRWLAPLPPSVSDAHIPSIYAHTASFLAGPRACIGYNMALTVMRIAITHLVLSFDFAPSDKEIVWRNGGVVSPSVQGATSLKPELPVVMTALQLPMLNKLAEDS</sequence>
<evidence type="ECO:0000256" key="5">
    <source>
        <dbReference type="ARBA" id="ARBA00022723"/>
    </source>
</evidence>
<evidence type="ECO:0000313" key="10">
    <source>
        <dbReference type="EMBL" id="TFK91216.1"/>
    </source>
</evidence>
<dbReference type="AlphaFoldDB" id="A0A5C3PNV0"/>
<dbReference type="InParanoid" id="A0A5C3PNV0"/>
<proteinExistence type="inferred from homology"/>
<dbReference type="EMBL" id="ML211026">
    <property type="protein sequence ID" value="TFK91216.1"/>
    <property type="molecule type" value="Genomic_DNA"/>
</dbReference>
<dbReference type="PANTHER" id="PTHR24305">
    <property type="entry name" value="CYTOCHROME P450"/>
    <property type="match status" value="1"/>
</dbReference>
<keyword evidence="5 9" id="KW-0479">Metal-binding</keyword>
<dbReference type="PANTHER" id="PTHR24305:SF166">
    <property type="entry name" value="CYTOCHROME P450 12A4, MITOCHONDRIAL-RELATED"/>
    <property type="match status" value="1"/>
</dbReference>
<gene>
    <name evidence="10" type="ORF">K466DRAFT_651168</name>
</gene>
<comment type="pathway">
    <text evidence="2">Secondary metabolite biosynthesis.</text>
</comment>
<keyword evidence="7 9" id="KW-0408">Iron</keyword>
<dbReference type="Gene3D" id="1.10.630.10">
    <property type="entry name" value="Cytochrome P450"/>
    <property type="match status" value="1"/>
</dbReference>
<dbReference type="SUPFAM" id="SSF48264">
    <property type="entry name" value="Cytochrome P450"/>
    <property type="match status" value="1"/>
</dbReference>
<dbReference type="InterPro" id="IPR036396">
    <property type="entry name" value="Cyt_P450_sf"/>
</dbReference>
<evidence type="ECO:0000256" key="4">
    <source>
        <dbReference type="ARBA" id="ARBA00022617"/>
    </source>
</evidence>
<dbReference type="GO" id="GO:0004497">
    <property type="term" value="F:monooxygenase activity"/>
    <property type="evidence" value="ECO:0007669"/>
    <property type="project" value="UniProtKB-KW"/>
</dbReference>
<comment type="cofactor">
    <cofactor evidence="1 9">
        <name>heme</name>
        <dbReference type="ChEBI" id="CHEBI:30413"/>
    </cofactor>
</comment>
<evidence type="ECO:0000256" key="3">
    <source>
        <dbReference type="ARBA" id="ARBA00010617"/>
    </source>
</evidence>
<dbReference type="InterPro" id="IPR001128">
    <property type="entry name" value="Cyt_P450"/>
</dbReference>
<dbReference type="InterPro" id="IPR050121">
    <property type="entry name" value="Cytochrome_P450_monoxygenase"/>
</dbReference>
<dbReference type="PRINTS" id="PR00385">
    <property type="entry name" value="P450"/>
</dbReference>
<keyword evidence="4 9" id="KW-0349">Heme</keyword>
<dbReference type="InterPro" id="IPR002401">
    <property type="entry name" value="Cyt_P450_E_grp-I"/>
</dbReference>
<evidence type="ECO:0000256" key="2">
    <source>
        <dbReference type="ARBA" id="ARBA00005179"/>
    </source>
</evidence>
<keyword evidence="11" id="KW-1185">Reference proteome</keyword>
<evidence type="ECO:0000256" key="9">
    <source>
        <dbReference type="PIRSR" id="PIRSR602401-1"/>
    </source>
</evidence>